<accession>A0A8X8LCI0</accession>
<evidence type="ECO:0000256" key="2">
    <source>
        <dbReference type="ARBA" id="ARBA00022723"/>
    </source>
</evidence>
<keyword evidence="3" id="KW-0378">Hydrolase</keyword>
<dbReference type="GO" id="GO:0005975">
    <property type="term" value="P:carbohydrate metabolic process"/>
    <property type="evidence" value="ECO:0007669"/>
    <property type="project" value="InterPro"/>
</dbReference>
<comment type="caution">
    <text evidence="7">The sequence shown here is derived from an EMBL/GenBank/DDBJ whole genome shotgun (WGS) entry which is preliminary data.</text>
</comment>
<keyword evidence="4" id="KW-0460">Magnesium</keyword>
<dbReference type="GO" id="GO:0019213">
    <property type="term" value="F:deacetylase activity"/>
    <property type="evidence" value="ECO:0007669"/>
    <property type="project" value="TreeGrafter"/>
</dbReference>
<evidence type="ECO:0000256" key="3">
    <source>
        <dbReference type="ARBA" id="ARBA00022801"/>
    </source>
</evidence>
<dbReference type="GO" id="GO:0016787">
    <property type="term" value="F:hydrolase activity"/>
    <property type="evidence" value="ECO:0007669"/>
    <property type="project" value="UniProtKB-KW"/>
</dbReference>
<proteinExistence type="predicted"/>
<name>A0A8X8LCI0_9BACT</name>
<reference evidence="7 8" key="1">
    <citation type="submission" date="2016-10" db="EMBL/GenBank/DDBJ databases">
        <authorList>
            <person name="Varghese N."/>
            <person name="Submissions S."/>
        </authorList>
    </citation>
    <scope>NUCLEOTIDE SEQUENCE [LARGE SCALE GENOMIC DNA]</scope>
    <source>
        <strain evidence="7 8">DSM 25353</strain>
    </source>
</reference>
<dbReference type="InterPro" id="IPR006879">
    <property type="entry name" value="YdjC-like"/>
</dbReference>
<protein>
    <recommendedName>
        <fullName evidence="9">ChbG/HpnK family deacetylase</fullName>
    </recommendedName>
</protein>
<dbReference type="Proteomes" id="UP000198711">
    <property type="component" value="Unassembled WGS sequence"/>
</dbReference>
<keyword evidence="5" id="KW-0119">Carbohydrate metabolism</keyword>
<dbReference type="PANTHER" id="PTHR31609">
    <property type="entry name" value="YDJC DEACETYLASE FAMILY MEMBER"/>
    <property type="match status" value="1"/>
</dbReference>
<gene>
    <name evidence="7" type="ORF">SAMN05444410_101602</name>
</gene>
<dbReference type="RefSeq" id="WP_026774675.1">
    <property type="nucleotide sequence ID" value="NZ_FNNO01000001.1"/>
</dbReference>
<keyword evidence="8" id="KW-1185">Reference proteome</keyword>
<dbReference type="SUPFAM" id="SSF88713">
    <property type="entry name" value="Glycoside hydrolase/deacetylase"/>
    <property type="match status" value="1"/>
</dbReference>
<evidence type="ECO:0000256" key="1">
    <source>
        <dbReference type="ARBA" id="ARBA00001946"/>
    </source>
</evidence>
<dbReference type="Gene3D" id="3.20.20.370">
    <property type="entry name" value="Glycoside hydrolase/deacetylase"/>
    <property type="match status" value="1"/>
</dbReference>
<feature type="chain" id="PRO_5036485427" description="ChbG/HpnK family deacetylase" evidence="6">
    <location>
        <begin position="20"/>
        <end position="338"/>
    </location>
</feature>
<evidence type="ECO:0000256" key="4">
    <source>
        <dbReference type="ARBA" id="ARBA00022842"/>
    </source>
</evidence>
<evidence type="ECO:0008006" key="9">
    <source>
        <dbReference type="Google" id="ProtNLM"/>
    </source>
</evidence>
<evidence type="ECO:0000256" key="5">
    <source>
        <dbReference type="ARBA" id="ARBA00023277"/>
    </source>
</evidence>
<evidence type="ECO:0000313" key="7">
    <source>
        <dbReference type="EMBL" id="SDW24508.1"/>
    </source>
</evidence>
<feature type="signal peptide" evidence="6">
    <location>
        <begin position="1"/>
        <end position="19"/>
    </location>
</feature>
<keyword evidence="2" id="KW-0479">Metal-binding</keyword>
<evidence type="ECO:0000313" key="8">
    <source>
        <dbReference type="Proteomes" id="UP000198711"/>
    </source>
</evidence>
<dbReference type="InterPro" id="IPR011330">
    <property type="entry name" value="Glyco_hydro/deAcase_b/a-brl"/>
</dbReference>
<dbReference type="Pfam" id="PF04794">
    <property type="entry name" value="YdjC"/>
    <property type="match status" value="1"/>
</dbReference>
<dbReference type="CDD" id="cd10802">
    <property type="entry name" value="YdjC_TTHB029_like"/>
    <property type="match status" value="1"/>
</dbReference>
<sequence length="338" mass="37050">MKKRLLVFAAACMVCMAVAAQQPDSTYAEKLGFPKGARVLILHVDDVGMSYDSNEGAIKAMTEGVATSCSVMMPCPWVPAFVHYYKEHPKLDVGLHLTLTAEWKGYRWGPLSGKKATPGLVDAEGALWPSVAAVVEHASAAEVGTEIAAQLERARNMGFEPTHLDTHMGTLLAKPDFAQQYIELGIRNHIPVMVPGGHAKLISEQAQASEALLQQMRQAGKMLWASGLPVLDDLHNGSYGDKIPQELQGDDAKIQAFKTQQYIKGIRSLLPGLTMMIMHCTATTEVFPHISDSGPVRRGDMLAMLDPALKKAIQDEGIILTTWREVKERREKLNRTNP</sequence>
<dbReference type="AlphaFoldDB" id="A0A8X8LCI0"/>
<dbReference type="EMBL" id="FNNO01000001">
    <property type="protein sequence ID" value="SDW24508.1"/>
    <property type="molecule type" value="Genomic_DNA"/>
</dbReference>
<organism evidence="7 8">
    <name type="scientific">Hydrobacter penzbergensis</name>
    <dbReference type="NCBI Taxonomy" id="1235997"/>
    <lineage>
        <taxon>Bacteria</taxon>
        <taxon>Pseudomonadati</taxon>
        <taxon>Bacteroidota</taxon>
        <taxon>Chitinophagia</taxon>
        <taxon>Chitinophagales</taxon>
        <taxon>Chitinophagaceae</taxon>
        <taxon>Hydrobacter</taxon>
    </lineage>
</organism>
<dbReference type="GO" id="GO:0046872">
    <property type="term" value="F:metal ion binding"/>
    <property type="evidence" value="ECO:0007669"/>
    <property type="project" value="UniProtKB-KW"/>
</dbReference>
<keyword evidence="6" id="KW-0732">Signal</keyword>
<comment type="cofactor">
    <cofactor evidence="1">
        <name>Mg(2+)</name>
        <dbReference type="ChEBI" id="CHEBI:18420"/>
    </cofactor>
</comment>
<dbReference type="PANTHER" id="PTHR31609:SF1">
    <property type="entry name" value="CARBOHYDRATE DEACETYLASE"/>
    <property type="match status" value="1"/>
</dbReference>
<evidence type="ECO:0000256" key="6">
    <source>
        <dbReference type="SAM" id="SignalP"/>
    </source>
</evidence>